<dbReference type="RefSeq" id="WP_062937430.1">
    <property type="nucleotide sequence ID" value="NZ_LRDT01000105.1"/>
</dbReference>
<sequence>MKWYDVSVDDGTVVDREGTVWVATAAGNWRYVVEDGDRLALSWDEHEYYPPEQYQPYARLDAAARRAIALAVRLPGVATMR</sequence>
<evidence type="ECO:0000313" key="1">
    <source>
        <dbReference type="EMBL" id="KZA06303.1"/>
    </source>
</evidence>
<accession>A0AAJ0QTE2</accession>
<dbReference type="Proteomes" id="UP000076296">
    <property type="component" value="Unassembled WGS sequence"/>
</dbReference>
<comment type="caution">
    <text evidence="1">The sequence shown here is derived from an EMBL/GenBank/DDBJ whole genome shotgun (WGS) entry which is preliminary data.</text>
</comment>
<evidence type="ECO:0000313" key="2">
    <source>
        <dbReference type="Proteomes" id="UP000076296"/>
    </source>
</evidence>
<protein>
    <submittedName>
        <fullName evidence="1">Uncharacterized protein</fullName>
    </submittedName>
</protein>
<gene>
    <name evidence="1" type="ORF">LV35_04273</name>
</gene>
<reference evidence="1 2" key="1">
    <citation type="submission" date="2016-01" db="EMBL/GenBank/DDBJ databases">
        <title>Draft sequences of Acinetobacter baumannii isolates from wounded military personnel.</title>
        <authorList>
            <person name="Arivett B.A."/>
            <person name="Fiester S.E."/>
            <person name="Ream D.C."/>
            <person name="Actis L.A."/>
        </authorList>
    </citation>
    <scope>NUCLEOTIDE SEQUENCE [LARGE SCALE GENOMIC DNA]</scope>
    <source>
        <strain evidence="1 2">AB2828</strain>
    </source>
</reference>
<organism evidence="1 2">
    <name type="scientific">Acinetobacter baumannii</name>
    <dbReference type="NCBI Taxonomy" id="470"/>
    <lineage>
        <taxon>Bacteria</taxon>
        <taxon>Pseudomonadati</taxon>
        <taxon>Pseudomonadota</taxon>
        <taxon>Gammaproteobacteria</taxon>
        <taxon>Moraxellales</taxon>
        <taxon>Moraxellaceae</taxon>
        <taxon>Acinetobacter</taxon>
        <taxon>Acinetobacter calcoaceticus/baumannii complex</taxon>
    </lineage>
</organism>
<name>A0AAJ0QTE2_ACIBA</name>
<proteinExistence type="predicted"/>
<dbReference type="AlphaFoldDB" id="A0AAJ0QTE2"/>
<dbReference type="EMBL" id="LRDT01000105">
    <property type="protein sequence ID" value="KZA06303.1"/>
    <property type="molecule type" value="Genomic_DNA"/>
</dbReference>